<dbReference type="GO" id="GO:0006629">
    <property type="term" value="P:lipid metabolic process"/>
    <property type="evidence" value="ECO:0007669"/>
    <property type="project" value="UniProtKB-KW"/>
</dbReference>
<dbReference type="STRING" id="3076.A0A2P6TTU1"/>
<evidence type="ECO:0000256" key="2">
    <source>
        <dbReference type="ARBA" id="ARBA00022692"/>
    </source>
</evidence>
<dbReference type="CDD" id="cd23995">
    <property type="entry name" value="Seipin_BSCL2_like"/>
    <property type="match status" value="1"/>
</dbReference>
<evidence type="ECO:0000256" key="8">
    <source>
        <dbReference type="SAM" id="Phobius"/>
    </source>
</evidence>
<proteinExistence type="predicted"/>
<evidence type="ECO:0000256" key="6">
    <source>
        <dbReference type="ARBA" id="ARBA00023136"/>
    </source>
</evidence>
<dbReference type="Proteomes" id="UP000239899">
    <property type="component" value="Unassembled WGS sequence"/>
</dbReference>
<evidence type="ECO:0000256" key="1">
    <source>
        <dbReference type="ARBA" id="ARBA00004477"/>
    </source>
</evidence>
<evidence type="ECO:0000313" key="10">
    <source>
        <dbReference type="Proteomes" id="UP000239899"/>
    </source>
</evidence>
<evidence type="ECO:0000313" key="9">
    <source>
        <dbReference type="EMBL" id="PRW57479.1"/>
    </source>
</evidence>
<name>A0A2P6TTU1_CHLSO</name>
<dbReference type="PANTHER" id="PTHR21212">
    <property type="entry name" value="BERNARDINELLI-SEIP CONGENITAL LIPODYSTROPHY 2 HOMOLOG BSCL2 PROTEIN"/>
    <property type="match status" value="1"/>
</dbReference>
<gene>
    <name evidence="9" type="ORF">C2E21_3929</name>
</gene>
<keyword evidence="6 8" id="KW-0472">Membrane</keyword>
<accession>A0A2P6TTU1</accession>
<dbReference type="AlphaFoldDB" id="A0A2P6TTU1"/>
<dbReference type="PANTHER" id="PTHR21212:SF0">
    <property type="entry name" value="SEIPIN"/>
    <property type="match status" value="1"/>
</dbReference>
<reference evidence="9 10" key="1">
    <citation type="journal article" date="2018" name="Plant J.">
        <title>Genome sequences of Chlorella sorokiniana UTEX 1602 and Micractinium conductrix SAG 241.80: implications to maltose excretion by a green alga.</title>
        <authorList>
            <person name="Arriola M.B."/>
            <person name="Velmurugan N."/>
            <person name="Zhang Y."/>
            <person name="Plunkett M.H."/>
            <person name="Hondzo H."/>
            <person name="Barney B.M."/>
        </authorList>
    </citation>
    <scope>NUCLEOTIDE SEQUENCE [LARGE SCALE GENOMIC DNA]</scope>
    <source>
        <strain evidence="10">UTEX 1602</strain>
    </source>
</reference>
<protein>
    <submittedName>
        <fullName evidence="9">Seipin isoform X2</fullName>
    </submittedName>
</protein>
<dbReference type="GO" id="GO:0005789">
    <property type="term" value="C:endoplasmic reticulum membrane"/>
    <property type="evidence" value="ECO:0007669"/>
    <property type="project" value="UniProtKB-SubCell"/>
</dbReference>
<keyword evidence="10" id="KW-1185">Reference proteome</keyword>
<feature type="region of interest" description="Disordered" evidence="7">
    <location>
        <begin position="382"/>
        <end position="406"/>
    </location>
</feature>
<evidence type="ECO:0000256" key="4">
    <source>
        <dbReference type="ARBA" id="ARBA00022989"/>
    </source>
</evidence>
<feature type="transmembrane region" description="Helical" evidence="8">
    <location>
        <begin position="61"/>
        <end position="84"/>
    </location>
</feature>
<sequence length="417" mass="43008">MSASARTAPPDSVWSELDAAPLPASTVARDAEPESPLAWLTATISQWLALFRGLTLASLSAASGAVAGAGLALLLFLLFTFSLAPPRDTFARPLALDFSASDLVGQALFLPEAQLGDGLLPATPQRDARFLAPSQPVDVWVELEVPRDSGQGVAQVVAQLTSLDGRVAAKASRAVMLRSDWWSLGSMSLTPLRWLGLGGDVRRLHVPLFRGYRDKREVPFMAATVSIKTRNPAWAAEVVSATLKVRLRLGLLRRAIYSLRPGPLVALALGCAAIGMLLGGGGAALLFLGLLLYAGFSSSTAGGRAASSAAGDEASSSLSVSALEEVSAASGISEASSSLLREIEEEEGEGKLLPPSPRPSVAAAAEKVERWLPSTSAAAAAAGGQGKAARPADSAMGGSEASAAAGMRRRAGGFKLF</sequence>
<dbReference type="OrthoDB" id="511926at2759"/>
<comment type="caution">
    <text evidence="9">The sequence shown here is derived from an EMBL/GenBank/DDBJ whole genome shotgun (WGS) entry which is preliminary data.</text>
</comment>
<evidence type="ECO:0000256" key="7">
    <source>
        <dbReference type="SAM" id="MobiDB-lite"/>
    </source>
</evidence>
<evidence type="ECO:0000256" key="5">
    <source>
        <dbReference type="ARBA" id="ARBA00023098"/>
    </source>
</evidence>
<dbReference type="GO" id="GO:0140042">
    <property type="term" value="P:lipid droplet formation"/>
    <property type="evidence" value="ECO:0007669"/>
    <property type="project" value="UniProtKB-ARBA"/>
</dbReference>
<evidence type="ECO:0000256" key="3">
    <source>
        <dbReference type="ARBA" id="ARBA00022824"/>
    </source>
</evidence>
<comment type="subcellular location">
    <subcellularLocation>
        <location evidence="1">Endoplasmic reticulum membrane</location>
        <topology evidence="1">Multi-pass membrane protein</topology>
    </subcellularLocation>
</comment>
<organism evidence="9 10">
    <name type="scientific">Chlorella sorokiniana</name>
    <name type="common">Freshwater green alga</name>
    <dbReference type="NCBI Taxonomy" id="3076"/>
    <lineage>
        <taxon>Eukaryota</taxon>
        <taxon>Viridiplantae</taxon>
        <taxon>Chlorophyta</taxon>
        <taxon>core chlorophytes</taxon>
        <taxon>Trebouxiophyceae</taxon>
        <taxon>Chlorellales</taxon>
        <taxon>Chlorellaceae</taxon>
        <taxon>Chlorella clade</taxon>
        <taxon>Chlorella</taxon>
    </lineage>
</organism>
<keyword evidence="2 8" id="KW-0812">Transmembrane</keyword>
<keyword evidence="3" id="KW-0256">Endoplasmic reticulum</keyword>
<dbReference type="Pfam" id="PF06775">
    <property type="entry name" value="Seipin"/>
    <property type="match status" value="1"/>
</dbReference>
<dbReference type="InterPro" id="IPR009617">
    <property type="entry name" value="Seipin"/>
</dbReference>
<feature type="transmembrane region" description="Helical" evidence="8">
    <location>
        <begin position="264"/>
        <end position="294"/>
    </location>
</feature>
<dbReference type="EMBL" id="LHPG02000007">
    <property type="protein sequence ID" value="PRW57479.1"/>
    <property type="molecule type" value="Genomic_DNA"/>
</dbReference>
<keyword evidence="4 8" id="KW-1133">Transmembrane helix</keyword>
<keyword evidence="5" id="KW-0443">Lipid metabolism</keyword>